<proteinExistence type="predicted"/>
<name>A0A7H9BQM5_PARPN</name>
<evidence type="ECO:0000256" key="1">
    <source>
        <dbReference type="SAM" id="MobiDB-lite"/>
    </source>
</evidence>
<reference evidence="2 3" key="1">
    <citation type="submission" date="2020-07" db="EMBL/GenBank/DDBJ databases">
        <title>The complete genome of Paracoccus pantotrophus ACCC 10489.</title>
        <authorList>
            <person name="Si Y."/>
        </authorList>
    </citation>
    <scope>NUCLEOTIDE SEQUENCE [LARGE SCALE GENOMIC DNA]</scope>
    <source>
        <strain evidence="2 3">ACCC10489</strain>
    </source>
</reference>
<evidence type="ECO:0000313" key="3">
    <source>
        <dbReference type="Proteomes" id="UP000509322"/>
    </source>
</evidence>
<accession>A0A7H9BQM5</accession>
<gene>
    <name evidence="2" type="ORF">HYQ43_04645</name>
</gene>
<sequence>MQQNDALVVPFFKTVAIEDAIASKREGRPIFKDQEVVEIRIAGERNFSPVYPAHSMWKRVEGEELTYADRWPEAYARFKQGQEQVAHGTPLSELPFLTEARRQELRMLKVYTAEALASLDGKNLSNLGPQGREMKDQAAAYLERARGVAQDIALKAEVEELKAKLAEMTAQKAPAPDQDEREALKAQIAEKTGARPRGNPSVETLRSMLADLEA</sequence>
<dbReference type="AlphaFoldDB" id="A0A7H9BQM5"/>
<dbReference type="Proteomes" id="UP000509322">
    <property type="component" value="Chromosome 1"/>
</dbReference>
<dbReference type="EMBL" id="CP058689">
    <property type="protein sequence ID" value="QLH13572.1"/>
    <property type="molecule type" value="Genomic_DNA"/>
</dbReference>
<organism evidence="2 3">
    <name type="scientific">Paracoccus pantotrophus</name>
    <name type="common">Thiosphaera pantotropha</name>
    <dbReference type="NCBI Taxonomy" id="82367"/>
    <lineage>
        <taxon>Bacteria</taxon>
        <taxon>Pseudomonadati</taxon>
        <taxon>Pseudomonadota</taxon>
        <taxon>Alphaproteobacteria</taxon>
        <taxon>Rhodobacterales</taxon>
        <taxon>Paracoccaceae</taxon>
        <taxon>Paracoccus</taxon>
    </lineage>
</organism>
<dbReference type="RefSeq" id="WP_179921135.1">
    <property type="nucleotide sequence ID" value="NZ_CP058689.1"/>
</dbReference>
<evidence type="ECO:0000313" key="2">
    <source>
        <dbReference type="EMBL" id="QLH13572.1"/>
    </source>
</evidence>
<feature type="region of interest" description="Disordered" evidence="1">
    <location>
        <begin position="189"/>
        <end position="214"/>
    </location>
</feature>
<protein>
    <submittedName>
        <fullName evidence="2">Uncharacterized protein</fullName>
    </submittedName>
</protein>